<dbReference type="InterPro" id="IPR027417">
    <property type="entry name" value="P-loop_NTPase"/>
</dbReference>
<dbReference type="InterPro" id="IPR003593">
    <property type="entry name" value="AAA+_ATPase"/>
</dbReference>
<feature type="transmembrane region" description="Helical" evidence="7">
    <location>
        <begin position="616"/>
        <end position="636"/>
    </location>
</feature>
<name>A0A0K8TRC9_TABBR</name>
<feature type="domain" description="ABC transmembrane type-2" evidence="9">
    <location>
        <begin position="473"/>
        <end position="701"/>
    </location>
</feature>
<dbReference type="CDD" id="cd03230">
    <property type="entry name" value="ABC_DR_subfamily_A"/>
    <property type="match status" value="1"/>
</dbReference>
<accession>A0A0K8TRC9</accession>
<evidence type="ECO:0000256" key="4">
    <source>
        <dbReference type="ARBA" id="ARBA00022840"/>
    </source>
</evidence>
<dbReference type="Pfam" id="PF12698">
    <property type="entry name" value="ABC2_membrane_3"/>
    <property type="match status" value="1"/>
</dbReference>
<dbReference type="GO" id="GO:0016020">
    <property type="term" value="C:membrane"/>
    <property type="evidence" value="ECO:0007669"/>
    <property type="project" value="UniProtKB-SubCell"/>
</dbReference>
<dbReference type="InterPro" id="IPR047817">
    <property type="entry name" value="ABC2_TM_bact-type"/>
</dbReference>
<proteinExistence type="evidence at transcript level"/>
<feature type="transmembrane region" description="Helical" evidence="7">
    <location>
        <begin position="507"/>
        <end position="531"/>
    </location>
</feature>
<feature type="domain" description="ABC transporter" evidence="8">
    <location>
        <begin position="4"/>
        <end position="240"/>
    </location>
</feature>
<evidence type="ECO:0000256" key="1">
    <source>
        <dbReference type="ARBA" id="ARBA00004141"/>
    </source>
</evidence>
<reference evidence="10" key="1">
    <citation type="journal article" date="2015" name="Insect Biochem. Mol. Biol.">
        <title>An insight into the sialome of the horse fly, Tabanus bromius.</title>
        <authorList>
            <person name="Ribeiro J.M."/>
            <person name="Kazimirova M."/>
            <person name="Takac P."/>
            <person name="Andersen J.F."/>
            <person name="Francischetti I.M."/>
        </authorList>
    </citation>
    <scope>NUCLEOTIDE SEQUENCE</scope>
</reference>
<dbReference type="SUPFAM" id="SSF52540">
    <property type="entry name" value="P-loop containing nucleoside triphosphate hydrolases"/>
    <property type="match status" value="1"/>
</dbReference>
<dbReference type="PANTHER" id="PTHR43038">
    <property type="entry name" value="ATP-BINDING CASSETTE, SUB-FAMILY H, MEMBER 1"/>
    <property type="match status" value="1"/>
</dbReference>
<dbReference type="GO" id="GO:0016887">
    <property type="term" value="F:ATP hydrolysis activity"/>
    <property type="evidence" value="ECO:0007669"/>
    <property type="project" value="InterPro"/>
</dbReference>
<evidence type="ECO:0000256" key="5">
    <source>
        <dbReference type="ARBA" id="ARBA00022989"/>
    </source>
</evidence>
<dbReference type="PANTHER" id="PTHR43038:SF2">
    <property type="entry name" value="RH61964P"/>
    <property type="match status" value="1"/>
</dbReference>
<dbReference type="SMART" id="SM00382">
    <property type="entry name" value="AAA"/>
    <property type="match status" value="1"/>
</dbReference>
<evidence type="ECO:0000259" key="9">
    <source>
        <dbReference type="PROSITE" id="PS51012"/>
    </source>
</evidence>
<organism evidence="10">
    <name type="scientific">Tabanus bromius</name>
    <name type="common">Band-eyed brown horse fly</name>
    <dbReference type="NCBI Taxonomy" id="304241"/>
    <lineage>
        <taxon>Eukaryota</taxon>
        <taxon>Metazoa</taxon>
        <taxon>Ecdysozoa</taxon>
        <taxon>Arthropoda</taxon>
        <taxon>Hexapoda</taxon>
        <taxon>Insecta</taxon>
        <taxon>Pterygota</taxon>
        <taxon>Neoptera</taxon>
        <taxon>Endopterygota</taxon>
        <taxon>Diptera</taxon>
        <taxon>Brachycera</taxon>
        <taxon>Tabanomorpha</taxon>
        <taxon>Tabanoidea</taxon>
        <taxon>Tabanidae</taxon>
        <taxon>Tabanus</taxon>
    </lineage>
</organism>
<evidence type="ECO:0000256" key="2">
    <source>
        <dbReference type="ARBA" id="ARBA00022692"/>
    </source>
</evidence>
<evidence type="ECO:0000313" key="10">
    <source>
        <dbReference type="EMBL" id="JAI16688.1"/>
    </source>
</evidence>
<dbReference type="AlphaFoldDB" id="A0A0K8TRC9"/>
<dbReference type="InterPro" id="IPR017871">
    <property type="entry name" value="ABC_transporter-like_CS"/>
</dbReference>
<dbReference type="PROSITE" id="PS00211">
    <property type="entry name" value="ABC_TRANSPORTER_1"/>
    <property type="match status" value="1"/>
</dbReference>
<dbReference type="Pfam" id="PF00005">
    <property type="entry name" value="ABC_tran"/>
    <property type="match status" value="1"/>
</dbReference>
<feature type="transmembrane region" description="Helical" evidence="7">
    <location>
        <begin position="677"/>
        <end position="698"/>
    </location>
</feature>
<dbReference type="GO" id="GO:0005524">
    <property type="term" value="F:ATP binding"/>
    <property type="evidence" value="ECO:0007669"/>
    <property type="project" value="UniProtKB-KW"/>
</dbReference>
<dbReference type="GO" id="GO:0140359">
    <property type="term" value="F:ABC-type transporter activity"/>
    <property type="evidence" value="ECO:0007669"/>
    <property type="project" value="InterPro"/>
</dbReference>
<dbReference type="InterPro" id="IPR003439">
    <property type="entry name" value="ABC_transporter-like_ATP-bd"/>
</dbReference>
<feature type="transmembrane region" description="Helical" evidence="7">
    <location>
        <begin position="317"/>
        <end position="336"/>
    </location>
</feature>
<evidence type="ECO:0000259" key="8">
    <source>
        <dbReference type="PROSITE" id="PS50893"/>
    </source>
</evidence>
<sequence>MAAVEVHNGYKYYGQLNDPNKKIILNYINMKVMAGSIYGLLGASGCGKTTLLSCIVGQRQLNDGKIKVLGQIPGSPGSGIPGPRIGFMPQEIALVEEMTVEETLYYFGRIYGLKERCLKERYNVLLELLDLPSSTQLIKFCSGGQQRRVSFACALVHDPELLILDEPTVGLDPILREKIWTFLIEKTRNSKVAVVITTHYVEEARQANCVGLMRNGILLAEDSPKNLMLRFETNTIEDAFLCLCQKQGVSEEVERKLSKRSSFVLAAEKEDIRDASFQEQDVNKSSAKREKLFYTTQSRMKALMIKNLVQLVRQPSGMVFLFLFPIIQLTCFYLAIGNNPMDLKIGIVNAEVPDSSTCFNDSLTTTILYSDRCHLNNISCRYIQELKPDLGKKIYFDTTDEALYAAKKTNIVGFIYFSSNFSKSMQDILEFGRLAEEQSFLSSELAVRIDMSDQQIAFFVERRLREAYKNFVENLMQDCGLPKSLANLPIRFEKPIFGSYNDEYRKYIAPGVVMTMVFFLATLITTAVFITERSDGVWDRTLIAGISTSEMLIAHIMLQSVIMILQCLEIVVYISLVFNTQNNGNNFTVIALLVLTGFSGMLFGLLISVYCKTHTMANFVATGAFYPMIMLCGLLWPLEGMPELLRRVALAFPFTIPTVSVRNILEKGWSIQNSQVYNGFIIMLLWISALFCCCVVGLRRKM</sequence>
<protein>
    <submittedName>
        <fullName evidence="10">Putative abc transporter g family member 20-like isoform x2</fullName>
    </submittedName>
</protein>
<evidence type="ECO:0000256" key="6">
    <source>
        <dbReference type="ARBA" id="ARBA00023136"/>
    </source>
</evidence>
<keyword evidence="5 7" id="KW-1133">Transmembrane helix</keyword>
<dbReference type="Gene3D" id="3.40.50.300">
    <property type="entry name" value="P-loop containing nucleotide triphosphate hydrolases"/>
    <property type="match status" value="1"/>
</dbReference>
<keyword evidence="2 7" id="KW-0812">Transmembrane</keyword>
<dbReference type="InterPro" id="IPR013525">
    <property type="entry name" value="ABC2_TM"/>
</dbReference>
<keyword evidence="4" id="KW-0067">ATP-binding</keyword>
<keyword evidence="3" id="KW-0547">Nucleotide-binding</keyword>
<keyword evidence="6 7" id="KW-0472">Membrane</keyword>
<feature type="transmembrane region" description="Helical" evidence="7">
    <location>
        <begin position="551"/>
        <end position="578"/>
    </location>
</feature>
<comment type="subcellular location">
    <subcellularLocation>
        <location evidence="1">Membrane</location>
        <topology evidence="1">Multi-pass membrane protein</topology>
    </subcellularLocation>
</comment>
<dbReference type="PROSITE" id="PS51012">
    <property type="entry name" value="ABC_TM2"/>
    <property type="match status" value="1"/>
</dbReference>
<feature type="transmembrane region" description="Helical" evidence="7">
    <location>
        <begin position="648"/>
        <end position="665"/>
    </location>
</feature>
<dbReference type="PROSITE" id="PS50893">
    <property type="entry name" value="ABC_TRANSPORTER_2"/>
    <property type="match status" value="1"/>
</dbReference>
<dbReference type="EMBL" id="GDAI01000915">
    <property type="protein sequence ID" value="JAI16688.1"/>
    <property type="molecule type" value="mRNA"/>
</dbReference>
<feature type="transmembrane region" description="Helical" evidence="7">
    <location>
        <begin position="590"/>
        <end position="610"/>
    </location>
</feature>
<evidence type="ECO:0000256" key="3">
    <source>
        <dbReference type="ARBA" id="ARBA00022741"/>
    </source>
</evidence>
<evidence type="ECO:0000256" key="7">
    <source>
        <dbReference type="SAM" id="Phobius"/>
    </source>
</evidence>